<evidence type="ECO:0000259" key="1">
    <source>
        <dbReference type="Pfam" id="PF00855"/>
    </source>
</evidence>
<sequence>MCEQTEIDYLDGDVVWVKLGGCWWPGQVTGFHNLPEDIQHEFQKKPLIAARIHILFLVDIFPYVRFINKLKSFICIVYFFSEFVKNYQQIYKYNCTQKDEFIRKGLDIIGLYLFLHVEQSLI</sequence>
<dbReference type="Pfam" id="PF00855">
    <property type="entry name" value="PWWP"/>
    <property type="match status" value="1"/>
</dbReference>
<comment type="caution">
    <text evidence="2">The sequence shown here is derived from an EMBL/GenBank/DDBJ whole genome shotgun (WGS) entry which is preliminary data.</text>
</comment>
<dbReference type="EMBL" id="WNWW01000220">
    <property type="protein sequence ID" value="KAF3428329.1"/>
    <property type="molecule type" value="Genomic_DNA"/>
</dbReference>
<evidence type="ECO:0000313" key="3">
    <source>
        <dbReference type="Proteomes" id="UP000655588"/>
    </source>
</evidence>
<organism evidence="2 3">
    <name type="scientific">Frieseomelitta varia</name>
    <dbReference type="NCBI Taxonomy" id="561572"/>
    <lineage>
        <taxon>Eukaryota</taxon>
        <taxon>Metazoa</taxon>
        <taxon>Ecdysozoa</taxon>
        <taxon>Arthropoda</taxon>
        <taxon>Hexapoda</taxon>
        <taxon>Insecta</taxon>
        <taxon>Pterygota</taxon>
        <taxon>Neoptera</taxon>
        <taxon>Endopterygota</taxon>
        <taxon>Hymenoptera</taxon>
        <taxon>Apocrita</taxon>
        <taxon>Aculeata</taxon>
        <taxon>Apoidea</taxon>
        <taxon>Anthophila</taxon>
        <taxon>Apidae</taxon>
        <taxon>Frieseomelitta</taxon>
    </lineage>
</organism>
<evidence type="ECO:0000313" key="2">
    <source>
        <dbReference type="EMBL" id="KAF3428329.1"/>
    </source>
</evidence>
<keyword evidence="3" id="KW-1185">Reference proteome</keyword>
<proteinExistence type="predicted"/>
<dbReference type="Proteomes" id="UP000655588">
    <property type="component" value="Unassembled WGS sequence"/>
</dbReference>
<accession>A0A833RGE8</accession>
<feature type="domain" description="PWWP" evidence="1">
    <location>
        <begin position="12"/>
        <end position="104"/>
    </location>
</feature>
<name>A0A833RGE8_9HYME</name>
<dbReference type="SUPFAM" id="SSF63748">
    <property type="entry name" value="Tudor/PWWP/MBT"/>
    <property type="match status" value="1"/>
</dbReference>
<dbReference type="AlphaFoldDB" id="A0A833RGE8"/>
<dbReference type="InterPro" id="IPR000313">
    <property type="entry name" value="PWWP_dom"/>
</dbReference>
<gene>
    <name evidence="2" type="ORF">E2986_12943</name>
</gene>
<dbReference type="Gene3D" id="2.30.30.140">
    <property type="match status" value="1"/>
</dbReference>
<reference evidence="2" key="1">
    <citation type="submission" date="2019-11" db="EMBL/GenBank/DDBJ databases">
        <title>The nuclear and mitochondrial genomes of Frieseomelitta varia - a highly eusocial stingless bee (Meliponini) with a permanently sterile worker caste.</title>
        <authorList>
            <person name="Freitas F.C.P."/>
            <person name="Lourenco A.P."/>
            <person name="Nunes F.M.F."/>
            <person name="Paschoal A.R."/>
            <person name="Abreu F.C.P."/>
            <person name="Barbin F.O."/>
            <person name="Bataglia L."/>
            <person name="Cardoso-Junior C.A.M."/>
            <person name="Cervoni M.S."/>
            <person name="Silva S.R."/>
            <person name="Dalarmi F."/>
            <person name="Del Lama M.A."/>
            <person name="Depintor T.S."/>
            <person name="Ferreira K.M."/>
            <person name="Goria P.S."/>
            <person name="Jaskot M.C."/>
            <person name="Lago D.C."/>
            <person name="Luna-Lucena D."/>
            <person name="Moda L.M."/>
            <person name="Nascimento L."/>
            <person name="Pedrino M."/>
            <person name="Rabico F.O."/>
            <person name="Sanches F.C."/>
            <person name="Santos D.E."/>
            <person name="Santos C.G."/>
            <person name="Vieira J."/>
            <person name="Lopes T.F."/>
            <person name="Barchuk A.R."/>
            <person name="Hartfelder K."/>
            <person name="Simoes Z.L.P."/>
            <person name="Bitondi M.M.G."/>
            <person name="Pinheiro D.G."/>
        </authorList>
    </citation>
    <scope>NUCLEOTIDE SEQUENCE</scope>
    <source>
        <strain evidence="2">USP_RPSP 00005682</strain>
        <tissue evidence="2">Whole individual</tissue>
    </source>
</reference>
<protein>
    <recommendedName>
        <fullName evidence="1">PWWP domain-containing protein</fullName>
    </recommendedName>
</protein>